<dbReference type="PRINTS" id="PR00111">
    <property type="entry name" value="ABHYDROLASE"/>
</dbReference>
<dbReference type="Proteomes" id="UP001165587">
    <property type="component" value="Unassembled WGS sequence"/>
</dbReference>
<reference evidence="2" key="1">
    <citation type="submission" date="2022-08" db="EMBL/GenBank/DDBJ databases">
        <authorList>
            <person name="Deng Y."/>
            <person name="Han X.-F."/>
            <person name="Zhang Y.-Q."/>
        </authorList>
    </citation>
    <scope>NUCLEOTIDE SEQUENCE</scope>
    <source>
        <strain evidence="2">CPCC 203407</strain>
    </source>
</reference>
<dbReference type="RefSeq" id="WP_259529396.1">
    <property type="nucleotide sequence ID" value="NZ_JANLCK010000006.1"/>
</dbReference>
<keyword evidence="2" id="KW-0378">Hydrolase</keyword>
<dbReference type="InterPro" id="IPR029058">
    <property type="entry name" value="AB_hydrolase_fold"/>
</dbReference>
<protein>
    <submittedName>
        <fullName evidence="2">Alpha/beta hydrolase</fullName>
    </submittedName>
</protein>
<accession>A0AA41XEG8</accession>
<dbReference type="InterPro" id="IPR000073">
    <property type="entry name" value="AB_hydrolase_1"/>
</dbReference>
<feature type="domain" description="AB hydrolase-1" evidence="1">
    <location>
        <begin position="39"/>
        <end position="244"/>
    </location>
</feature>
<dbReference type="InterPro" id="IPR050266">
    <property type="entry name" value="AB_hydrolase_sf"/>
</dbReference>
<comment type="caution">
    <text evidence="2">The sequence shown here is derived from an EMBL/GenBank/DDBJ whole genome shotgun (WGS) entry which is preliminary data.</text>
</comment>
<dbReference type="GO" id="GO:0016787">
    <property type="term" value="F:hydrolase activity"/>
    <property type="evidence" value="ECO:0007669"/>
    <property type="project" value="UniProtKB-KW"/>
</dbReference>
<evidence type="ECO:0000313" key="2">
    <source>
        <dbReference type="EMBL" id="MCS5726702.1"/>
    </source>
</evidence>
<dbReference type="Gene3D" id="3.40.50.1820">
    <property type="entry name" value="alpha/beta hydrolase"/>
    <property type="match status" value="1"/>
</dbReference>
<dbReference type="PANTHER" id="PTHR43798">
    <property type="entry name" value="MONOACYLGLYCEROL LIPASE"/>
    <property type="match status" value="1"/>
</dbReference>
<organism evidence="2 3">
    <name type="scientific">Herbiconiux oxytropis</name>
    <dbReference type="NCBI Taxonomy" id="2970915"/>
    <lineage>
        <taxon>Bacteria</taxon>
        <taxon>Bacillati</taxon>
        <taxon>Actinomycetota</taxon>
        <taxon>Actinomycetes</taxon>
        <taxon>Micrococcales</taxon>
        <taxon>Microbacteriaceae</taxon>
        <taxon>Herbiconiux</taxon>
    </lineage>
</organism>
<gene>
    <name evidence="2" type="ORF">N1028_12440</name>
</gene>
<dbReference type="AlphaFoldDB" id="A0AA41XEG8"/>
<sequence>MSTGLGTGTSTGTGTGTVRYGYAATPLGQLHYAEAGEGPALLLLHQTPRSLDEYAELLPLVATEYRAIAMDMYGFGQSAKPEGPQSIEQFAAGALALADALGLERFAVMGHHTGAVVAVELAAAAPDRVDAVVLSSPAYTDAAYREAHANGPGVDEAETAADGSHLTTLWSLRAPYYPGARPDLLDRFIRDALAPGVVPAEGHLACARYAMEERIGLVTAPVLVIGASEDPFALPDVAKTADALVHAVVVETAVIEGGTIPLLEHKSGEVAAVVLPFLAGSRS</sequence>
<dbReference type="EMBL" id="JANLCK010000006">
    <property type="protein sequence ID" value="MCS5726702.1"/>
    <property type="molecule type" value="Genomic_DNA"/>
</dbReference>
<dbReference type="SUPFAM" id="SSF53474">
    <property type="entry name" value="alpha/beta-Hydrolases"/>
    <property type="match status" value="1"/>
</dbReference>
<dbReference type="Pfam" id="PF00561">
    <property type="entry name" value="Abhydrolase_1"/>
    <property type="match status" value="1"/>
</dbReference>
<proteinExistence type="predicted"/>
<evidence type="ECO:0000313" key="3">
    <source>
        <dbReference type="Proteomes" id="UP001165587"/>
    </source>
</evidence>
<name>A0AA41XEG8_9MICO</name>
<keyword evidence="3" id="KW-1185">Reference proteome</keyword>
<evidence type="ECO:0000259" key="1">
    <source>
        <dbReference type="Pfam" id="PF00561"/>
    </source>
</evidence>